<dbReference type="GO" id="GO:0016192">
    <property type="term" value="P:vesicle-mediated transport"/>
    <property type="evidence" value="ECO:0007669"/>
    <property type="project" value="InterPro"/>
</dbReference>
<keyword evidence="4" id="KW-1133">Transmembrane helix</keyword>
<feature type="domain" description="V-SNARE coiled-coil homology" evidence="5">
    <location>
        <begin position="14"/>
        <end position="74"/>
    </location>
</feature>
<dbReference type="Gene3D" id="1.20.5.110">
    <property type="match status" value="1"/>
</dbReference>
<keyword evidence="4" id="KW-0472">Membrane</keyword>
<feature type="transmembrane region" description="Helical" evidence="4">
    <location>
        <begin position="80"/>
        <end position="99"/>
    </location>
</feature>
<dbReference type="Pfam" id="PF00957">
    <property type="entry name" value="Synaptobrevin"/>
    <property type="match status" value="1"/>
</dbReference>
<reference evidence="6" key="2">
    <citation type="submission" date="2025-08" db="UniProtKB">
        <authorList>
            <consortium name="Ensembl"/>
        </authorList>
    </citation>
    <scope>IDENTIFICATION</scope>
</reference>
<reference evidence="6 7" key="1">
    <citation type="journal article" date="2014" name="Nat. Genet.">
        <title>Whole-genome sequence of a flatfish provides insights into ZW sex chromosome evolution and adaptation to a benthic lifestyle.</title>
        <authorList>
            <person name="Chen S."/>
            <person name="Zhang G."/>
            <person name="Shao C."/>
            <person name="Huang Q."/>
            <person name="Liu G."/>
            <person name="Zhang P."/>
            <person name="Song W."/>
            <person name="An N."/>
            <person name="Chalopin D."/>
            <person name="Volff J.N."/>
            <person name="Hong Y."/>
            <person name="Li Q."/>
            <person name="Sha Z."/>
            <person name="Zhou H."/>
            <person name="Xie M."/>
            <person name="Yu Q."/>
            <person name="Liu Y."/>
            <person name="Xiang H."/>
            <person name="Wang N."/>
            <person name="Wu K."/>
            <person name="Yang C."/>
            <person name="Zhou Q."/>
            <person name="Liao X."/>
            <person name="Yang L."/>
            <person name="Hu Q."/>
            <person name="Zhang J."/>
            <person name="Meng L."/>
            <person name="Jin L."/>
            <person name="Tian Y."/>
            <person name="Lian J."/>
            <person name="Yang J."/>
            <person name="Miao G."/>
            <person name="Liu S."/>
            <person name="Liang Z."/>
            <person name="Yan F."/>
            <person name="Li Y."/>
            <person name="Sun B."/>
            <person name="Zhang H."/>
            <person name="Zhang J."/>
            <person name="Zhu Y."/>
            <person name="Du M."/>
            <person name="Zhao Y."/>
            <person name="Schartl M."/>
            <person name="Tang Q."/>
            <person name="Wang J."/>
        </authorList>
    </citation>
    <scope>NUCLEOTIDE SEQUENCE</scope>
</reference>
<dbReference type="InterPro" id="IPR042855">
    <property type="entry name" value="V_SNARE_CC"/>
</dbReference>
<evidence type="ECO:0000256" key="1">
    <source>
        <dbReference type="ARBA" id="ARBA00008025"/>
    </source>
</evidence>
<evidence type="ECO:0000256" key="4">
    <source>
        <dbReference type="SAM" id="Phobius"/>
    </source>
</evidence>
<reference evidence="6" key="3">
    <citation type="submission" date="2025-09" db="UniProtKB">
        <authorList>
            <consortium name="Ensembl"/>
        </authorList>
    </citation>
    <scope>IDENTIFICATION</scope>
</reference>
<dbReference type="GO" id="GO:0012505">
    <property type="term" value="C:endomembrane system"/>
    <property type="evidence" value="ECO:0007669"/>
    <property type="project" value="UniProtKB-SubCell"/>
</dbReference>
<name>A0A3P8VBT1_CYNSE</name>
<protein>
    <recommendedName>
        <fullName evidence="5">V-SNARE coiled-coil homology domain-containing protein</fullName>
    </recommendedName>
</protein>
<keyword evidence="7" id="KW-1185">Reference proteome</keyword>
<proteinExistence type="inferred from homology"/>
<evidence type="ECO:0000313" key="7">
    <source>
        <dbReference type="Proteomes" id="UP000265120"/>
    </source>
</evidence>
<dbReference type="PIRSF" id="PIRSF005409">
    <property type="entry name" value="Synaptobrevin_euk"/>
    <property type="match status" value="1"/>
</dbReference>
<accession>A0A3P8VBT1</accession>
<dbReference type="PANTHER" id="PTHR45701">
    <property type="entry name" value="SYNAPTOBREVIN FAMILY MEMBER"/>
    <property type="match status" value="1"/>
</dbReference>
<dbReference type="GeneTree" id="ENSGT00940000158192"/>
<evidence type="ECO:0000256" key="2">
    <source>
        <dbReference type="ARBA" id="ARBA00046280"/>
    </source>
</evidence>
<comment type="subcellular location">
    <subcellularLocation>
        <location evidence="2">Endomembrane system</location>
        <topology evidence="2">Single-pass type IV membrane protein</topology>
    </subcellularLocation>
</comment>
<dbReference type="AlphaFoldDB" id="A0A3P8VBT1"/>
<dbReference type="Proteomes" id="UP000265120">
    <property type="component" value="Chromosome 19"/>
</dbReference>
<dbReference type="Ensembl" id="ENSCSET00000010028.1">
    <property type="protein sequence ID" value="ENSCSEP00000009910.1"/>
    <property type="gene ID" value="ENSCSEG00000006364.1"/>
</dbReference>
<dbReference type="InterPro" id="IPR016444">
    <property type="entry name" value="Synaptobrevin/VAMP"/>
</dbReference>
<dbReference type="GO" id="GO:0016020">
    <property type="term" value="C:membrane"/>
    <property type="evidence" value="ECO:0007669"/>
    <property type="project" value="InterPro"/>
</dbReference>
<evidence type="ECO:0000256" key="3">
    <source>
        <dbReference type="PROSITE-ProRule" id="PRU00290"/>
    </source>
</evidence>
<dbReference type="STRING" id="244447.ENSCSEP00000009910"/>
<organism evidence="6 7">
    <name type="scientific">Cynoglossus semilaevis</name>
    <name type="common">Tongue sole</name>
    <dbReference type="NCBI Taxonomy" id="244447"/>
    <lineage>
        <taxon>Eukaryota</taxon>
        <taxon>Metazoa</taxon>
        <taxon>Chordata</taxon>
        <taxon>Craniata</taxon>
        <taxon>Vertebrata</taxon>
        <taxon>Euteleostomi</taxon>
        <taxon>Actinopterygii</taxon>
        <taxon>Neopterygii</taxon>
        <taxon>Teleostei</taxon>
        <taxon>Neoteleostei</taxon>
        <taxon>Acanthomorphata</taxon>
        <taxon>Carangaria</taxon>
        <taxon>Pleuronectiformes</taxon>
        <taxon>Pleuronectoidei</taxon>
        <taxon>Cynoglossidae</taxon>
        <taxon>Cynoglossinae</taxon>
        <taxon>Cynoglossus</taxon>
    </lineage>
</organism>
<dbReference type="SUPFAM" id="SSF58038">
    <property type="entry name" value="SNARE fusion complex"/>
    <property type="match status" value="1"/>
</dbReference>
<keyword evidence="3" id="KW-0175">Coiled coil</keyword>
<dbReference type="InParanoid" id="A0A3P8VBT1"/>
<dbReference type="PRINTS" id="PR00219">
    <property type="entry name" value="SYNAPTOBREVN"/>
</dbReference>
<keyword evidence="4" id="KW-0812">Transmembrane</keyword>
<sequence>LQTGPAPLTWSSRNHHQLQVQVKEVMGIMTTNVDKMLERDTKLSELVDRAEALRSKASQFVTQGSRVKRTFWWRNCRSRAVLVVIGVIVVVIVIVGIWFGTVSGP</sequence>
<evidence type="ECO:0000259" key="5">
    <source>
        <dbReference type="PROSITE" id="PS50892"/>
    </source>
</evidence>
<comment type="similarity">
    <text evidence="1">Belongs to the synaptobrevin family.</text>
</comment>
<evidence type="ECO:0000313" key="6">
    <source>
        <dbReference type="Ensembl" id="ENSCSEP00000009910.1"/>
    </source>
</evidence>
<dbReference type="PROSITE" id="PS50892">
    <property type="entry name" value="V_SNARE"/>
    <property type="match status" value="1"/>
</dbReference>
<dbReference type="InterPro" id="IPR001388">
    <property type="entry name" value="Synaptobrevin-like"/>
</dbReference>